<name>A0A437C007_ORYJA</name>
<feature type="compositionally biased region" description="Polar residues" evidence="1">
    <location>
        <begin position="170"/>
        <end position="185"/>
    </location>
</feature>
<feature type="region of interest" description="Disordered" evidence="1">
    <location>
        <begin position="139"/>
        <end position="185"/>
    </location>
</feature>
<dbReference type="AlphaFoldDB" id="A0A437C007"/>
<sequence length="185" mass="20942">MTTVFKSNVSDFRWTELGSSLPFFYTKDSMMTDPVKSRQSLFHSSVKKRSGILRPENTKPSFLVRGFKIPIRTRSTKKSSGPEPPPGLDQLCPRPLSQMQDSMMTDPVKSRQNLFHPGVKKRSGILRPENTKPSFLVRGIKIPIRTRSTKKSSGPEPPPKQSQLCPRPLSQIQTGQHAMQHQRNC</sequence>
<evidence type="ECO:0000313" key="2">
    <source>
        <dbReference type="EMBL" id="RVE56044.1"/>
    </source>
</evidence>
<accession>A0A437C007</accession>
<dbReference type="Proteomes" id="UP000283210">
    <property type="component" value="Chromosome 24"/>
</dbReference>
<proteinExistence type="predicted"/>
<reference evidence="2 3" key="2">
    <citation type="submission" date="2019-01" db="EMBL/GenBank/DDBJ databases">
        <title>A chromosome length genome reference of the Java medaka (oryzias javanicus).</title>
        <authorList>
            <person name="Herpin A."/>
            <person name="Takehana Y."/>
            <person name="Naruse K."/>
            <person name="Ansai S."/>
            <person name="Kawaguchi M."/>
        </authorList>
    </citation>
    <scope>NUCLEOTIDE SEQUENCE [LARGE SCALE GENOMIC DNA]</scope>
    <source>
        <strain evidence="2">RS831</strain>
        <tissue evidence="2">Whole body</tissue>
    </source>
</reference>
<keyword evidence="3" id="KW-1185">Reference proteome</keyword>
<dbReference type="EMBL" id="CM012460">
    <property type="protein sequence ID" value="RVE56044.1"/>
    <property type="molecule type" value="Genomic_DNA"/>
</dbReference>
<evidence type="ECO:0000313" key="3">
    <source>
        <dbReference type="Proteomes" id="UP000283210"/>
    </source>
</evidence>
<organism evidence="2 3">
    <name type="scientific">Oryzias javanicus</name>
    <name type="common">Javanese ricefish</name>
    <name type="synonym">Aplocheilus javanicus</name>
    <dbReference type="NCBI Taxonomy" id="123683"/>
    <lineage>
        <taxon>Eukaryota</taxon>
        <taxon>Metazoa</taxon>
        <taxon>Chordata</taxon>
        <taxon>Craniata</taxon>
        <taxon>Vertebrata</taxon>
        <taxon>Euteleostomi</taxon>
        <taxon>Actinopterygii</taxon>
        <taxon>Neopterygii</taxon>
        <taxon>Teleostei</taxon>
        <taxon>Neoteleostei</taxon>
        <taxon>Acanthomorphata</taxon>
        <taxon>Ovalentaria</taxon>
        <taxon>Atherinomorphae</taxon>
        <taxon>Beloniformes</taxon>
        <taxon>Adrianichthyidae</taxon>
        <taxon>Oryziinae</taxon>
        <taxon>Oryzias</taxon>
    </lineage>
</organism>
<gene>
    <name evidence="2" type="ORF">OJAV_G00232100</name>
</gene>
<evidence type="ECO:0000256" key="1">
    <source>
        <dbReference type="SAM" id="MobiDB-lite"/>
    </source>
</evidence>
<feature type="region of interest" description="Disordered" evidence="1">
    <location>
        <begin position="72"/>
        <end position="100"/>
    </location>
</feature>
<reference evidence="2 3" key="1">
    <citation type="submission" date="2018-11" db="EMBL/GenBank/DDBJ databases">
        <authorList>
            <person name="Lopez-Roques C."/>
            <person name="Donnadieu C."/>
            <person name="Bouchez O."/>
            <person name="Klopp C."/>
            <person name="Cabau C."/>
            <person name="Zahm M."/>
        </authorList>
    </citation>
    <scope>NUCLEOTIDE SEQUENCE [LARGE SCALE GENOMIC DNA]</scope>
    <source>
        <strain evidence="2">RS831</strain>
        <tissue evidence="2">Whole body</tissue>
    </source>
</reference>
<protein>
    <submittedName>
        <fullName evidence="2">Uncharacterized protein</fullName>
    </submittedName>
</protein>